<reference evidence="1 2" key="1">
    <citation type="journal article" date="2015" name="Genome Announc.">
        <title>Closed Genome Sequence of Octadecabacter temperatus SB1, the First Mesophilic Species of the Genus Octadecabacter.</title>
        <authorList>
            <person name="Voget S."/>
            <person name="Billerbeck S."/>
            <person name="Simon M."/>
            <person name="Daniel R."/>
        </authorList>
    </citation>
    <scope>NUCLEOTIDE SEQUENCE [LARGE SCALE GENOMIC DNA]</scope>
    <source>
        <strain evidence="1 2">SB1</strain>
    </source>
</reference>
<accession>A0A0K0Y765</accession>
<dbReference type="STRING" id="1458307.OSB_22730"/>
<keyword evidence="2" id="KW-1185">Reference proteome</keyword>
<dbReference type="EMBL" id="CP012160">
    <property type="protein sequence ID" value="AKS46809.1"/>
    <property type="molecule type" value="Genomic_DNA"/>
</dbReference>
<name>A0A0K0Y765_9RHOB</name>
<organism evidence="1 2">
    <name type="scientific">Octadecabacter temperatus</name>
    <dbReference type="NCBI Taxonomy" id="1458307"/>
    <lineage>
        <taxon>Bacteria</taxon>
        <taxon>Pseudomonadati</taxon>
        <taxon>Pseudomonadota</taxon>
        <taxon>Alphaproteobacteria</taxon>
        <taxon>Rhodobacterales</taxon>
        <taxon>Roseobacteraceae</taxon>
        <taxon>Octadecabacter</taxon>
    </lineage>
</organism>
<dbReference type="KEGG" id="otm:OSB_22730"/>
<dbReference type="Proteomes" id="UP000067444">
    <property type="component" value="Chromosome"/>
</dbReference>
<evidence type="ECO:0000313" key="1">
    <source>
        <dbReference type="EMBL" id="AKS46809.1"/>
    </source>
</evidence>
<sequence length="173" mass="18970">MRHCPNLRPCVTKRPNPLVRIVVLGLCIAIASQTFADTPLAPPEDFTHRAEIATVEGRVETNTTIVAPANHAPWAIPVWARFYLLAPDALSILVLSNGGNLLGSRDPDQIVATVYYVEDGAVHAQSFTLSDTMDPAEMPQTASHFLWLDSYRAADGGWELVLSNTKTITITYR</sequence>
<evidence type="ECO:0000313" key="2">
    <source>
        <dbReference type="Proteomes" id="UP000067444"/>
    </source>
</evidence>
<gene>
    <name evidence="1" type="ORF">OSB_22730</name>
</gene>
<dbReference type="AlphaFoldDB" id="A0A0K0Y765"/>
<proteinExistence type="predicted"/>
<protein>
    <submittedName>
        <fullName evidence="1">Uncharacterized protein</fullName>
    </submittedName>
</protein>